<feature type="transmembrane region" description="Helical" evidence="9">
    <location>
        <begin position="471"/>
        <end position="498"/>
    </location>
</feature>
<reference evidence="11 12" key="1">
    <citation type="journal article" date="2011" name="PLoS Pathog.">
        <title>Dynamic evolution of pathogenicity revealed by sequencing and comparative genomics of 19 Pseudomonas syringae isolates.</title>
        <authorList>
            <person name="Baltrus D.A."/>
            <person name="Nishimura M.T."/>
            <person name="Romanchuk A."/>
            <person name="Chang J.H."/>
            <person name="Mukhtar M.S."/>
            <person name="Cherkis K."/>
            <person name="Roach J."/>
            <person name="Grant S.R."/>
            <person name="Jones C.D."/>
            <person name="Dangl J.L."/>
        </authorList>
    </citation>
    <scope>NUCLEOTIDE SEQUENCE [LARGE SCALE GENOMIC DNA]</scope>
    <source>
        <strain evidence="11 12">M301315</strain>
    </source>
</reference>
<feature type="transmembrane region" description="Helical" evidence="9">
    <location>
        <begin position="998"/>
        <end position="1020"/>
    </location>
</feature>
<evidence type="ECO:0000256" key="3">
    <source>
        <dbReference type="ARBA" id="ARBA00022448"/>
    </source>
</evidence>
<feature type="transmembrane region" description="Helical" evidence="9">
    <location>
        <begin position="917"/>
        <end position="938"/>
    </location>
</feature>
<dbReference type="NCBIfam" id="NF000282">
    <property type="entry name" value="RND_permease_1"/>
    <property type="match status" value="1"/>
</dbReference>
<dbReference type="FunFam" id="3.30.70.1430:FF:000001">
    <property type="entry name" value="Efflux pump membrane transporter"/>
    <property type="match status" value="1"/>
</dbReference>
<dbReference type="SUPFAM" id="SSF82866">
    <property type="entry name" value="Multidrug efflux transporter AcrB transmembrane domain"/>
    <property type="match status" value="2"/>
</dbReference>
<evidence type="ECO:0000256" key="5">
    <source>
        <dbReference type="ARBA" id="ARBA00022519"/>
    </source>
</evidence>
<dbReference type="PANTHER" id="PTHR32063:SF13">
    <property type="entry name" value="MULTIDRUG EFFLUX PUMP SUBUNIT ACRB-RELATED"/>
    <property type="match status" value="1"/>
</dbReference>
<dbReference type="SUPFAM" id="SSF82693">
    <property type="entry name" value="Multidrug efflux transporter AcrB pore domain, PN1, PN2, PC1 and PC2 subdomains"/>
    <property type="match status" value="3"/>
</dbReference>
<evidence type="ECO:0000256" key="2">
    <source>
        <dbReference type="ARBA" id="ARBA00010942"/>
    </source>
</evidence>
<geneLocation type="plasmid" evidence="12">
    <name>pmppla107</name>
</geneLocation>
<sequence>MTSFFIRRPIFSTVLSIVIVLAGLLASLGLPVMQYPQITPPTVSISATYSGANAETLAKVVAAPIEDELSGIEGLLYFTSNSSSDGQVSITATFDVGTDIDMAMVDTNNRVKAVEARLPEDVRRNGINVRKRSNDMLLVMALTSPNQTHDVLHLSNYAKINLVDSLKRVPGVGDAQVFGARDYSMRINVEVPKLTSLGLTITDVSNAVSAQNSQYAVGKVGDEPMPSDQQLTYSVTAKGRLLTAEDFSNIVLKQDGKKGVVKLGDVARVELGAASYSMATFLNGAPAVGIGINLQSGANALDVAEAVKSEMAQMEKSFPEDMAFKIAYDTTTFIQVSIHQVVKTLIEAMILVIIVVFAFLQNWRATLIPLLAVPVSLIGTLAGLWAFGFSINTLTLFAMVLAIGIVVDDAIVVLENVERLMHEKGLSPKNAAIEAMKEVSGALIAIVMVLCAVFIPVSFLGGIAGKLYQQFAVTVAIAIFLSGIVALTLTPALCAILLKPSEKHGRFFTWFNRQFENLTNVYLYLVKATLRHRTISIGMFLAVCVGAGVLAVKLPTSFVPAEDQGMLMGSIQLPDNASLSRTNEFGEKYRQILAHDPNVSDAFVISGMDFIGGGNKSNAGAMFVKLKPWDERETSAMDLAGKFMGIGMGQTEGRAMVFNPPAIMGLGSTGGFEFFLENRDDGDPKALSDVMNTLIAALQKDPRMASVSSFYRAGVPQLYVDVDEQKAIALGVAIPDVYATLQGVFSTIYVNDFNKSGKTYRVQLQADQQYRNDPDDIRSLYVRNAQGDLIPMASFVDVSFKNGPEMIQRYNGYVATKISGSAATGISSGDAIKAVDEVASKVLPDGYVIEWTGQAYQEQAGGSTTYLAFGFAVLMVFLILAAQYEKWSLPLAVILAIPFALLGAYGALLIRGMPNDIYFQIGLVVLVGLAAKNAILIVEFAQQKVEEGFELAEAAVEAAKLRFRPIVMTSLAFTLGVYPLVVSTGAGSASRQSMGTGVFGGMILATFLATVFVPLFFLLLSRKPAVKQQAIQD</sequence>
<evidence type="ECO:0000256" key="7">
    <source>
        <dbReference type="ARBA" id="ARBA00022989"/>
    </source>
</evidence>
<evidence type="ECO:0000256" key="6">
    <source>
        <dbReference type="ARBA" id="ARBA00022692"/>
    </source>
</evidence>
<dbReference type="PROSITE" id="PS50156">
    <property type="entry name" value="SSD"/>
    <property type="match status" value="1"/>
</dbReference>
<keyword evidence="6 9" id="KW-0812">Transmembrane</keyword>
<dbReference type="InterPro" id="IPR001036">
    <property type="entry name" value="Acrflvin-R"/>
</dbReference>
<dbReference type="FunFam" id="1.20.1640.10:FF:000001">
    <property type="entry name" value="Efflux pump membrane transporter"/>
    <property type="match status" value="1"/>
</dbReference>
<comment type="similarity">
    <text evidence="2 9">Belongs to the resistance-nodulation-cell division (RND) (TC 2.A.6) family.</text>
</comment>
<evidence type="ECO:0000256" key="4">
    <source>
        <dbReference type="ARBA" id="ARBA00022475"/>
    </source>
</evidence>
<evidence type="ECO:0000256" key="8">
    <source>
        <dbReference type="ARBA" id="ARBA00023136"/>
    </source>
</evidence>
<dbReference type="RefSeq" id="WP_054068232.1">
    <property type="nucleotide sequence ID" value="NZ_CP031226.1"/>
</dbReference>
<feature type="transmembrane region" description="Helical" evidence="9">
    <location>
        <begin position="341"/>
        <end position="360"/>
    </location>
</feature>
<keyword evidence="5 9" id="KW-0997">Cell inner membrane</keyword>
<evidence type="ECO:0000313" key="11">
    <source>
        <dbReference type="EMBL" id="AXH59904.1"/>
    </source>
</evidence>
<dbReference type="Gene3D" id="1.20.1640.10">
    <property type="entry name" value="Multidrug efflux transporter AcrB transmembrane domain"/>
    <property type="match status" value="2"/>
</dbReference>
<dbReference type="Gene3D" id="3.30.70.1430">
    <property type="entry name" value="Multidrug efflux transporter AcrB pore domain"/>
    <property type="match status" value="2"/>
</dbReference>
<dbReference type="Pfam" id="PF00873">
    <property type="entry name" value="ACR_tran"/>
    <property type="match status" value="1"/>
</dbReference>
<keyword evidence="4" id="KW-1003">Cell membrane</keyword>
<keyword evidence="8 9" id="KW-0472">Membrane</keyword>
<dbReference type="PANTHER" id="PTHR32063">
    <property type="match status" value="1"/>
</dbReference>
<feature type="transmembrane region" description="Helical" evidence="9">
    <location>
        <begin position="394"/>
        <end position="414"/>
    </location>
</feature>
<dbReference type="Gene3D" id="3.30.70.1320">
    <property type="entry name" value="Multidrug efflux transporter AcrB pore domain like"/>
    <property type="match status" value="1"/>
</dbReference>
<dbReference type="SUPFAM" id="SSF82714">
    <property type="entry name" value="Multidrug efflux transporter AcrB TolC docking domain, DN and DC subdomains"/>
    <property type="match status" value="2"/>
</dbReference>
<dbReference type="Gene3D" id="3.30.2090.10">
    <property type="entry name" value="Multidrug efflux transporter AcrB TolC docking domain, DN and DC subdomains"/>
    <property type="match status" value="2"/>
</dbReference>
<evidence type="ECO:0000256" key="9">
    <source>
        <dbReference type="RuleBase" id="RU364070"/>
    </source>
</evidence>
<feature type="transmembrane region" description="Helical" evidence="9">
    <location>
        <begin position="866"/>
        <end position="884"/>
    </location>
</feature>
<accession>A0AAD0V9T6</accession>
<proteinExistence type="inferred from homology"/>
<dbReference type="Gene3D" id="3.30.70.1440">
    <property type="entry name" value="Multidrug efflux transporter AcrB pore domain"/>
    <property type="match status" value="1"/>
</dbReference>
<feature type="transmembrane region" description="Helical" evidence="9">
    <location>
        <begin position="891"/>
        <end position="911"/>
    </location>
</feature>
<feature type="transmembrane region" description="Helical" evidence="9">
    <location>
        <begin position="367"/>
        <end position="388"/>
    </location>
</feature>
<feature type="domain" description="SSD" evidence="10">
    <location>
        <begin position="370"/>
        <end position="496"/>
    </location>
</feature>
<comment type="subcellular location">
    <subcellularLocation>
        <location evidence="1 9">Cell inner membrane</location>
        <topology evidence="1 9">Multi-pass membrane protein</topology>
    </subcellularLocation>
</comment>
<dbReference type="PRINTS" id="PR00702">
    <property type="entry name" value="ACRIFLAVINRP"/>
</dbReference>
<dbReference type="GO" id="GO:0009636">
    <property type="term" value="P:response to toxic substance"/>
    <property type="evidence" value="ECO:0007669"/>
    <property type="project" value="UniProtKB-ARBA"/>
</dbReference>
<dbReference type="InterPro" id="IPR004764">
    <property type="entry name" value="MdtF-like"/>
</dbReference>
<protein>
    <recommendedName>
        <fullName evidence="9">Efflux pump membrane transporter</fullName>
    </recommendedName>
</protein>
<gene>
    <name evidence="11" type="ORF">PLA107_032275</name>
</gene>
<dbReference type="InterPro" id="IPR000731">
    <property type="entry name" value="SSD"/>
</dbReference>
<dbReference type="Proteomes" id="UP000006426">
    <property type="component" value="Plasmid pmppla107"/>
</dbReference>
<dbReference type="GO" id="GO:0015562">
    <property type="term" value="F:efflux transmembrane transporter activity"/>
    <property type="evidence" value="ECO:0007669"/>
    <property type="project" value="InterPro"/>
</dbReference>
<name>A0AAD0V9T6_PSEAV</name>
<evidence type="ECO:0000313" key="12">
    <source>
        <dbReference type="Proteomes" id="UP000006426"/>
    </source>
</evidence>
<dbReference type="AlphaFoldDB" id="A0AAD0V9T6"/>
<dbReference type="InterPro" id="IPR027463">
    <property type="entry name" value="AcrB_DN_DC_subdom"/>
</dbReference>
<evidence type="ECO:0000259" key="10">
    <source>
        <dbReference type="PROSITE" id="PS50156"/>
    </source>
</evidence>
<dbReference type="GO" id="GO:0005886">
    <property type="term" value="C:plasma membrane"/>
    <property type="evidence" value="ECO:0007669"/>
    <property type="project" value="UniProtKB-SubCell"/>
</dbReference>
<keyword evidence="11" id="KW-0614">Plasmid</keyword>
<comment type="caution">
    <text evidence="9">Lacks conserved residue(s) required for the propagation of feature annotation.</text>
</comment>
<feature type="transmembrane region" description="Helical" evidence="9">
    <location>
        <begin position="534"/>
        <end position="552"/>
    </location>
</feature>
<feature type="transmembrane region" description="Helical" evidence="9">
    <location>
        <begin position="966"/>
        <end position="986"/>
    </location>
</feature>
<keyword evidence="3 9" id="KW-0813">Transport</keyword>
<feature type="transmembrane region" description="Helical" evidence="9">
    <location>
        <begin position="442"/>
        <end position="465"/>
    </location>
</feature>
<keyword evidence="7 9" id="KW-1133">Transmembrane helix</keyword>
<dbReference type="NCBIfam" id="TIGR00915">
    <property type="entry name" value="2A0602"/>
    <property type="match status" value="1"/>
</dbReference>
<evidence type="ECO:0000256" key="1">
    <source>
        <dbReference type="ARBA" id="ARBA00004429"/>
    </source>
</evidence>
<dbReference type="EMBL" id="CP031226">
    <property type="protein sequence ID" value="AXH59904.1"/>
    <property type="molecule type" value="Genomic_DNA"/>
</dbReference>
<organism evidence="11 12">
    <name type="scientific">Pseudomonas amygdali pv. lachrymans str. M301315</name>
    <dbReference type="NCBI Taxonomy" id="629260"/>
    <lineage>
        <taxon>Bacteria</taxon>
        <taxon>Pseudomonadati</taxon>
        <taxon>Pseudomonadota</taxon>
        <taxon>Gammaproteobacteria</taxon>
        <taxon>Pseudomonadales</taxon>
        <taxon>Pseudomonadaceae</taxon>
        <taxon>Pseudomonas</taxon>
        <taxon>Pseudomonas amygdali</taxon>
    </lineage>
</organism>
<dbReference type="GO" id="GO:0042910">
    <property type="term" value="F:xenobiotic transmembrane transporter activity"/>
    <property type="evidence" value="ECO:0007669"/>
    <property type="project" value="TreeGrafter"/>
</dbReference>